<comment type="caution">
    <text evidence="2">The sequence shown here is derived from an EMBL/GenBank/DDBJ whole genome shotgun (WGS) entry which is preliminary data.</text>
</comment>
<dbReference type="Proteomes" id="UP000245699">
    <property type="component" value="Unassembled WGS sequence"/>
</dbReference>
<evidence type="ECO:0000256" key="1">
    <source>
        <dbReference type="SAM" id="MobiDB-lite"/>
    </source>
</evidence>
<dbReference type="AlphaFoldDB" id="A0A2T9YST0"/>
<evidence type="ECO:0000313" key="3">
    <source>
        <dbReference type="Proteomes" id="UP000245699"/>
    </source>
</evidence>
<evidence type="ECO:0000313" key="2">
    <source>
        <dbReference type="EMBL" id="PVU95395.1"/>
    </source>
</evidence>
<feature type="region of interest" description="Disordered" evidence="1">
    <location>
        <begin position="233"/>
        <end position="254"/>
    </location>
</feature>
<dbReference type="EMBL" id="MBFT01000188">
    <property type="protein sequence ID" value="PVU95395.1"/>
    <property type="molecule type" value="Genomic_DNA"/>
</dbReference>
<gene>
    <name evidence="2" type="ORF">BB559_002760</name>
</gene>
<keyword evidence="3" id="KW-1185">Reference proteome</keyword>
<accession>A0A2T9YST0</accession>
<proteinExistence type="predicted"/>
<name>A0A2T9YST0_9FUNG</name>
<protein>
    <submittedName>
        <fullName evidence="2">Uncharacterized protein</fullName>
    </submittedName>
</protein>
<reference evidence="2 3" key="1">
    <citation type="journal article" date="2018" name="MBio">
        <title>Comparative Genomics Reveals the Core Gene Toolbox for the Fungus-Insect Symbiosis.</title>
        <authorList>
            <person name="Wang Y."/>
            <person name="Stata M."/>
            <person name="Wang W."/>
            <person name="Stajich J.E."/>
            <person name="White M.M."/>
            <person name="Moncalvo J.M."/>
        </authorList>
    </citation>
    <scope>NUCLEOTIDE SEQUENCE [LARGE SCALE GENOMIC DNA]</scope>
    <source>
        <strain evidence="2 3">AUS-77-4</strain>
    </source>
</reference>
<organism evidence="2 3">
    <name type="scientific">Furculomyces boomerangus</name>
    <dbReference type="NCBI Taxonomy" id="61424"/>
    <lineage>
        <taxon>Eukaryota</taxon>
        <taxon>Fungi</taxon>
        <taxon>Fungi incertae sedis</taxon>
        <taxon>Zoopagomycota</taxon>
        <taxon>Kickxellomycotina</taxon>
        <taxon>Harpellomycetes</taxon>
        <taxon>Harpellales</taxon>
        <taxon>Harpellaceae</taxon>
        <taxon>Furculomyces</taxon>
    </lineage>
</organism>
<sequence length="392" mass="44214">MSKNKGNSQQENVPAWAQQILFRISKLETQQLGSVPTPSVVIMILKITLTNTLLKGPHKNTSCLSRTSPSITQYHKQLFQVPTVRYHPKKVYGICPKNEANVYKPPTLDEFGLLTIAKNGNSRLTSTIDYFAHTILKGDRDALFAENSIEFASAIRILLAELSMHITQHRMDNAFKHARISGKVPQILPTSYNTLFDPTELVEHVSLSKLSKKQQHHPVQPANEVFTQEEVLSQNNTQRERTPTPHKTPQYPKHTTQTYLGKKLVIPLGVRIARIFAAALLASGGGEQGPSRGLVRSLLKSVGETNQQQLGKNGHRDGFKIPLLTRHKITTCRRLNLGKHKMSKEDTRLIEGEIMALLLKNAIEEVSQNSQDFFRGCLQYRKNQEKLAQFYI</sequence>